<evidence type="ECO:0000313" key="1">
    <source>
        <dbReference type="EMBL" id="QIZ06967.1"/>
    </source>
</evidence>
<accession>A0A6H1P0L6</accession>
<protein>
    <submittedName>
        <fullName evidence="1">Uncharacterized protein</fullName>
    </submittedName>
</protein>
<organism evidence="1 2">
    <name type="scientific">Priestia megaterium</name>
    <name type="common">Bacillus megaterium</name>
    <dbReference type="NCBI Taxonomy" id="1404"/>
    <lineage>
        <taxon>Bacteria</taxon>
        <taxon>Bacillati</taxon>
        <taxon>Bacillota</taxon>
        <taxon>Bacilli</taxon>
        <taxon>Bacillales</taxon>
        <taxon>Bacillaceae</taxon>
        <taxon>Priestia</taxon>
    </lineage>
</organism>
<dbReference type="AlphaFoldDB" id="A0A6H1P0L6"/>
<reference evidence="1 2" key="2">
    <citation type="submission" date="2020-04" db="EMBL/GenBank/DDBJ databases">
        <authorList>
            <person name="Fomenkov A."/>
            <person name="Anton B.P."/>
            <person name="Roberts R.J."/>
        </authorList>
    </citation>
    <scope>NUCLEOTIDE SEQUENCE [LARGE SCALE GENOMIC DNA]</scope>
    <source>
        <strain evidence="1 2">S2</strain>
    </source>
</reference>
<evidence type="ECO:0000313" key="2">
    <source>
        <dbReference type="Proteomes" id="UP000501868"/>
    </source>
</evidence>
<reference evidence="1 2" key="1">
    <citation type="submission" date="2020-04" db="EMBL/GenBank/DDBJ databases">
        <title>Genome-Wide Identification of 5-Methylcytosine Sites in Bacterial Genomes By High-Throughput Sequencing of MspJI Restriction Fragments.</title>
        <authorList>
            <person name="Wu V."/>
        </authorList>
    </citation>
    <scope>NUCLEOTIDE SEQUENCE [LARGE SCALE GENOMIC DNA]</scope>
    <source>
        <strain evidence="1 2">S2</strain>
    </source>
</reference>
<dbReference type="EMBL" id="CP051128">
    <property type="protein sequence ID" value="QIZ06967.1"/>
    <property type="molecule type" value="Genomic_DNA"/>
</dbReference>
<gene>
    <name evidence="1" type="ORF">HFZ78_09885</name>
</gene>
<name>A0A6H1P0L6_PRIMG</name>
<proteinExistence type="predicted"/>
<sequence>MKTKQEILEELKTELLRIGSTNQRDYDLLKKKGQVFSTTICRRLKLSWPEVVNQTGLKFFYIERIRKK</sequence>
<dbReference type="Proteomes" id="UP000501868">
    <property type="component" value="Chromosome"/>
</dbReference>